<name>A0A4R8GA02_9FIRM</name>
<gene>
    <name evidence="7" type="ORF">C7954_1221</name>
</gene>
<evidence type="ECO:0000256" key="4">
    <source>
        <dbReference type="ARBA" id="ARBA00022777"/>
    </source>
</evidence>
<dbReference type="GO" id="GO:0004674">
    <property type="term" value="F:protein serine/threonine kinase activity"/>
    <property type="evidence" value="ECO:0007669"/>
    <property type="project" value="UniProtKB-KW"/>
</dbReference>
<dbReference type="PROSITE" id="PS50011">
    <property type="entry name" value="PROTEIN_KINASE_DOM"/>
    <property type="match status" value="1"/>
</dbReference>
<feature type="domain" description="Protein kinase" evidence="6">
    <location>
        <begin position="1"/>
        <end position="201"/>
    </location>
</feature>
<dbReference type="PANTHER" id="PTHR24346:SF82">
    <property type="entry name" value="KP78A-RELATED"/>
    <property type="match status" value="1"/>
</dbReference>
<evidence type="ECO:0000313" key="7">
    <source>
        <dbReference type="EMBL" id="TDX42300.1"/>
    </source>
</evidence>
<dbReference type="InterPro" id="IPR000719">
    <property type="entry name" value="Prot_kinase_dom"/>
</dbReference>
<dbReference type="GeneID" id="57013156"/>
<organism evidence="7 8">
    <name type="scientific">Halanaerobium congolense</name>
    <dbReference type="NCBI Taxonomy" id="54121"/>
    <lineage>
        <taxon>Bacteria</taxon>
        <taxon>Bacillati</taxon>
        <taxon>Bacillota</taxon>
        <taxon>Clostridia</taxon>
        <taxon>Halanaerobiales</taxon>
        <taxon>Halanaerobiaceae</taxon>
        <taxon>Halanaerobium</taxon>
    </lineage>
</organism>
<keyword evidence="2" id="KW-0808">Transferase</keyword>
<reference evidence="7 8" key="1">
    <citation type="submission" date="2019-03" db="EMBL/GenBank/DDBJ databases">
        <title>Subsurface microbial communities from deep shales in Ohio and West Virginia, USA.</title>
        <authorList>
            <person name="Wrighton K."/>
        </authorList>
    </citation>
    <scope>NUCLEOTIDE SEQUENCE [LARGE SCALE GENOMIC DNA]</scope>
    <source>
        <strain evidence="7 8">DSMZ 11287</strain>
    </source>
</reference>
<keyword evidence="4 7" id="KW-0418">Kinase</keyword>
<evidence type="ECO:0000256" key="2">
    <source>
        <dbReference type="ARBA" id="ARBA00022679"/>
    </source>
</evidence>
<dbReference type="PANTHER" id="PTHR24346">
    <property type="entry name" value="MAP/MICROTUBULE AFFINITY-REGULATING KINASE"/>
    <property type="match status" value="1"/>
</dbReference>
<comment type="caution">
    <text evidence="7">The sequence shown here is derived from an EMBL/GenBank/DDBJ whole genome shotgun (WGS) entry which is preliminary data.</text>
</comment>
<keyword evidence="1" id="KW-0723">Serine/threonine-protein kinase</keyword>
<dbReference type="GO" id="GO:0035556">
    <property type="term" value="P:intracellular signal transduction"/>
    <property type="evidence" value="ECO:0007669"/>
    <property type="project" value="TreeGrafter"/>
</dbReference>
<evidence type="ECO:0000256" key="1">
    <source>
        <dbReference type="ARBA" id="ARBA00022527"/>
    </source>
</evidence>
<keyword evidence="5" id="KW-0067">ATP-binding</keyword>
<dbReference type="Pfam" id="PF00069">
    <property type="entry name" value="Pkinase"/>
    <property type="match status" value="1"/>
</dbReference>
<dbReference type="Gene3D" id="1.10.510.10">
    <property type="entry name" value="Transferase(Phosphotransferase) domain 1"/>
    <property type="match status" value="1"/>
</dbReference>
<proteinExistence type="predicted"/>
<sequence>MHKEVHNKEIVHRDINPNNILIINDNINISDFGLGKDLDVFHSHRTVDTHSFGQYAYCAPEQFMKLKDGNKKSDVYSLGSLINFIFTRDPSNKRHRLRSVVEKARNESPNIRFENAEVLLESVKQTIKYLKDKRREEKVKTKIEANKFDEDVENFIYELSGQRLCDEIISQSNFKNIIIKFMTINKTNSSEIMKLIEKNFIDSCSRYEHHDKFSSIAKNIIKAKFPFVSKEIAAKVLNYNANEVNRFHAQRIIEELIDKGVEPLIEDILEE</sequence>
<dbReference type="AlphaFoldDB" id="A0A4R8GA02"/>
<evidence type="ECO:0000259" key="6">
    <source>
        <dbReference type="PROSITE" id="PS50011"/>
    </source>
</evidence>
<dbReference type="GO" id="GO:0005737">
    <property type="term" value="C:cytoplasm"/>
    <property type="evidence" value="ECO:0007669"/>
    <property type="project" value="TreeGrafter"/>
</dbReference>
<evidence type="ECO:0000313" key="8">
    <source>
        <dbReference type="Proteomes" id="UP000295472"/>
    </source>
</evidence>
<evidence type="ECO:0000256" key="5">
    <source>
        <dbReference type="ARBA" id="ARBA00022840"/>
    </source>
</evidence>
<keyword evidence="3" id="KW-0547">Nucleotide-binding</keyword>
<dbReference type="Proteomes" id="UP000295472">
    <property type="component" value="Unassembled WGS sequence"/>
</dbReference>
<protein>
    <submittedName>
        <fullName evidence="7">Protein kinase-like protein</fullName>
    </submittedName>
</protein>
<dbReference type="InterPro" id="IPR011009">
    <property type="entry name" value="Kinase-like_dom_sf"/>
</dbReference>
<evidence type="ECO:0000256" key="3">
    <source>
        <dbReference type="ARBA" id="ARBA00022741"/>
    </source>
</evidence>
<dbReference type="EMBL" id="SOEF01000022">
    <property type="protein sequence ID" value="TDX42300.1"/>
    <property type="molecule type" value="Genomic_DNA"/>
</dbReference>
<dbReference type="GO" id="GO:0005524">
    <property type="term" value="F:ATP binding"/>
    <property type="evidence" value="ECO:0007669"/>
    <property type="project" value="UniProtKB-KW"/>
</dbReference>
<dbReference type="RefSeq" id="WP_134059571.1">
    <property type="nucleotide sequence ID" value="NZ_SOEF01000022.1"/>
</dbReference>
<dbReference type="SUPFAM" id="SSF56112">
    <property type="entry name" value="Protein kinase-like (PK-like)"/>
    <property type="match status" value="1"/>
</dbReference>
<accession>A0A4R8GA02</accession>